<feature type="compositionally biased region" description="Basic and acidic residues" evidence="1">
    <location>
        <begin position="42"/>
        <end position="53"/>
    </location>
</feature>
<sequence length="70" mass="7503">MDKQFLYVPKALKAGNTSGNITSDNVTRSGPSIESKSANDNVSKDRGKSKDVIDSGNNIKTSNAFDVLKQ</sequence>
<name>A0A699TSN8_TANCI</name>
<proteinExistence type="predicted"/>
<feature type="non-terminal residue" evidence="2">
    <location>
        <position position="70"/>
    </location>
</feature>
<comment type="caution">
    <text evidence="2">The sequence shown here is derived from an EMBL/GenBank/DDBJ whole genome shotgun (WGS) entry which is preliminary data.</text>
</comment>
<evidence type="ECO:0000256" key="1">
    <source>
        <dbReference type="SAM" id="MobiDB-lite"/>
    </source>
</evidence>
<protein>
    <submittedName>
        <fullName evidence="2">Uncharacterized protein</fullName>
    </submittedName>
</protein>
<reference evidence="2" key="1">
    <citation type="journal article" date="2019" name="Sci. Rep.">
        <title>Draft genome of Tanacetum cinerariifolium, the natural source of mosquito coil.</title>
        <authorList>
            <person name="Yamashiro T."/>
            <person name="Shiraishi A."/>
            <person name="Satake H."/>
            <person name="Nakayama K."/>
        </authorList>
    </citation>
    <scope>NUCLEOTIDE SEQUENCE</scope>
</reference>
<feature type="compositionally biased region" description="Polar residues" evidence="1">
    <location>
        <begin position="15"/>
        <end position="41"/>
    </location>
</feature>
<dbReference type="EMBL" id="BKCJ011263549">
    <property type="protein sequence ID" value="GFD12118.1"/>
    <property type="molecule type" value="Genomic_DNA"/>
</dbReference>
<dbReference type="AlphaFoldDB" id="A0A699TSN8"/>
<evidence type="ECO:0000313" key="2">
    <source>
        <dbReference type="EMBL" id="GFD12118.1"/>
    </source>
</evidence>
<accession>A0A699TSN8</accession>
<organism evidence="2">
    <name type="scientific">Tanacetum cinerariifolium</name>
    <name type="common">Dalmatian daisy</name>
    <name type="synonym">Chrysanthemum cinerariifolium</name>
    <dbReference type="NCBI Taxonomy" id="118510"/>
    <lineage>
        <taxon>Eukaryota</taxon>
        <taxon>Viridiplantae</taxon>
        <taxon>Streptophyta</taxon>
        <taxon>Embryophyta</taxon>
        <taxon>Tracheophyta</taxon>
        <taxon>Spermatophyta</taxon>
        <taxon>Magnoliopsida</taxon>
        <taxon>eudicotyledons</taxon>
        <taxon>Gunneridae</taxon>
        <taxon>Pentapetalae</taxon>
        <taxon>asterids</taxon>
        <taxon>campanulids</taxon>
        <taxon>Asterales</taxon>
        <taxon>Asteraceae</taxon>
        <taxon>Asteroideae</taxon>
        <taxon>Anthemideae</taxon>
        <taxon>Anthemidinae</taxon>
        <taxon>Tanacetum</taxon>
    </lineage>
</organism>
<gene>
    <name evidence="2" type="ORF">Tci_884087</name>
</gene>
<feature type="region of interest" description="Disordered" evidence="1">
    <location>
        <begin position="15"/>
        <end position="58"/>
    </location>
</feature>